<dbReference type="HOGENOM" id="CLU_021599_7_0_1"/>
<accession>W9HXY3</accession>
<dbReference type="PANTHER" id="PTHR38111:SF2">
    <property type="entry name" value="FINGER DOMAIN PROTEIN, PUTATIVE (AFU_ORTHOLOGUE AFUA_1G01560)-RELATED"/>
    <property type="match status" value="1"/>
</dbReference>
<evidence type="ECO:0000313" key="1">
    <source>
        <dbReference type="EMBL" id="EWY85870.1"/>
    </source>
</evidence>
<proteinExistence type="predicted"/>
<name>W9HXY3_FUSOX</name>
<dbReference type="EMBL" id="JH717845">
    <property type="protein sequence ID" value="EWY85870.1"/>
    <property type="molecule type" value="Genomic_DNA"/>
</dbReference>
<dbReference type="PANTHER" id="PTHR38111">
    <property type="entry name" value="ZN(2)-C6 FUNGAL-TYPE DOMAIN-CONTAINING PROTEIN-RELATED"/>
    <property type="match status" value="1"/>
</dbReference>
<dbReference type="Proteomes" id="UP000030753">
    <property type="component" value="Unassembled WGS sequence"/>
</dbReference>
<dbReference type="InterPro" id="IPR053178">
    <property type="entry name" value="Osmoadaptation_assoc"/>
</dbReference>
<dbReference type="AlphaFoldDB" id="W9HXY3"/>
<protein>
    <recommendedName>
        <fullName evidence="3">Transcription factor domain-containing protein</fullName>
    </recommendedName>
</protein>
<evidence type="ECO:0000313" key="2">
    <source>
        <dbReference type="Proteomes" id="UP000030753"/>
    </source>
</evidence>
<evidence type="ECO:0008006" key="3">
    <source>
        <dbReference type="Google" id="ProtNLM"/>
    </source>
</evidence>
<organism evidence="1 2">
    <name type="scientific">Fusarium oxysporum NRRL 32931</name>
    <dbReference type="NCBI Taxonomy" id="660029"/>
    <lineage>
        <taxon>Eukaryota</taxon>
        <taxon>Fungi</taxon>
        <taxon>Dikarya</taxon>
        <taxon>Ascomycota</taxon>
        <taxon>Pezizomycotina</taxon>
        <taxon>Sordariomycetes</taxon>
        <taxon>Hypocreomycetidae</taxon>
        <taxon>Hypocreales</taxon>
        <taxon>Nectriaceae</taxon>
        <taxon>Fusarium</taxon>
        <taxon>Fusarium oxysporum species complex</taxon>
    </lineage>
</organism>
<sequence>MQRPNDALDYSLLAFCAIQVRLSGETSLSYHETVRLYNHALSKIITILDSSCVTNSDEVLAAIVILSTCEVFLLHASTSWNAHAQGISEILCRRRIPKTTSLNWTNLCRRLCIICVIQALFQRHSLILEPNIWRQHIGLPVALGSFSEFLDIIIDIPSVLAGAHALILHNETDLKQSLQYVSLLHQKFRDLDHWRELHHRSTTAYIQGSLYWSVLSRANNPTDYGYVDKLFPFALMFSSVESACAWVLCSTIMLDVLYTISLLGLPSVSNDKTLPSLTNIVEDKIPEYNASNISSIGLTDADRLARMLCQSIEFCYRRENGTFGPQMTSYTQSVLLRYFSRRGLNRELEWCIAIKDMRGPGTNFDVDVRQFRSAPM</sequence>
<reference evidence="1 2" key="1">
    <citation type="submission" date="2011-06" db="EMBL/GenBank/DDBJ databases">
        <title>The Genome Sequence of Fusarium oxysporum FOSC 3-a.</title>
        <authorList>
            <consortium name="The Broad Institute Genome Sequencing Platform"/>
            <person name="Ma L.-J."/>
            <person name="Gale L.R."/>
            <person name="Schwartz D.C."/>
            <person name="Zhou S."/>
            <person name="Corby-Kistler H."/>
            <person name="Young S.K."/>
            <person name="Zeng Q."/>
            <person name="Gargeya S."/>
            <person name="Fitzgerald M."/>
            <person name="Haas B."/>
            <person name="Abouelleil A."/>
            <person name="Alvarado L."/>
            <person name="Arachchi H.M."/>
            <person name="Berlin A."/>
            <person name="Brown A."/>
            <person name="Chapman S.B."/>
            <person name="Chen Z."/>
            <person name="Dunbar C."/>
            <person name="Freedman E."/>
            <person name="Gearin G."/>
            <person name="Gellesch M."/>
            <person name="Goldberg J."/>
            <person name="Griggs A."/>
            <person name="Gujja S."/>
            <person name="Heiman D."/>
            <person name="Howarth C."/>
            <person name="Larson L."/>
            <person name="Lui A."/>
            <person name="MacDonald P.J.P."/>
            <person name="Mehta T."/>
            <person name="Montmayeur A."/>
            <person name="Murphy C."/>
            <person name="Neiman D."/>
            <person name="Pearson M."/>
            <person name="Priest M."/>
            <person name="Roberts A."/>
            <person name="Saif S."/>
            <person name="Shea T."/>
            <person name="Shenoy N."/>
            <person name="Sisk P."/>
            <person name="Stolte C."/>
            <person name="Sykes S."/>
            <person name="Wortman J."/>
            <person name="Nusbaum C."/>
            <person name="Birren B."/>
        </authorList>
    </citation>
    <scope>NUCLEOTIDE SEQUENCE [LARGE SCALE GENOMIC DNA]</scope>
    <source>
        <strain evidence="2">FOSC 3-a</strain>
    </source>
</reference>
<dbReference type="OrthoDB" id="5126878at2759"/>
<gene>
    <name evidence="1" type="ORF">FOYG_10541</name>
</gene>